<dbReference type="RefSeq" id="WP_085840557.1">
    <property type="nucleotide sequence ID" value="NZ_CP096649.1"/>
</dbReference>
<evidence type="ECO:0000313" key="3">
    <source>
        <dbReference type="Proteomes" id="UP000831151"/>
    </source>
</evidence>
<feature type="region of interest" description="Disordered" evidence="1">
    <location>
        <begin position="48"/>
        <end position="67"/>
    </location>
</feature>
<dbReference type="EMBL" id="CP096649">
    <property type="protein sequence ID" value="UQK59465.1"/>
    <property type="molecule type" value="Genomic_DNA"/>
</dbReference>
<evidence type="ECO:0000313" key="2">
    <source>
        <dbReference type="EMBL" id="UQK59465.1"/>
    </source>
</evidence>
<dbReference type="KEGG" id="fms:M1R53_02065"/>
<reference evidence="2" key="1">
    <citation type="submission" date="2022-04" db="EMBL/GenBank/DDBJ databases">
        <title>Complete genome sequences of Ezakiella coagulans and Fenollaria massiliensis.</title>
        <authorList>
            <person name="France M.T."/>
            <person name="Clifford J."/>
            <person name="Narina S."/>
            <person name="Rutt L."/>
            <person name="Ravel J."/>
        </authorList>
    </citation>
    <scope>NUCLEOTIDE SEQUENCE</scope>
    <source>
        <strain evidence="2">C0061C2</strain>
    </source>
</reference>
<gene>
    <name evidence="2" type="ORF">M1R53_02065</name>
</gene>
<accession>A0A9E7DK93</accession>
<name>A0A9E7DK93_9FIRM</name>
<sequence>MAKNIDDKFMDLMKETNEKFDALKNKINNIPKMSKAGTRLITKEEKELIENSKKEENNSIEEKNTEE</sequence>
<protein>
    <submittedName>
        <fullName evidence="2">Uncharacterized protein</fullName>
    </submittedName>
</protein>
<dbReference type="AlphaFoldDB" id="A0A9E7DK93"/>
<dbReference type="Proteomes" id="UP000831151">
    <property type="component" value="Chromosome"/>
</dbReference>
<keyword evidence="3" id="KW-1185">Reference proteome</keyword>
<proteinExistence type="predicted"/>
<evidence type="ECO:0000256" key="1">
    <source>
        <dbReference type="SAM" id="MobiDB-lite"/>
    </source>
</evidence>
<organism evidence="2 3">
    <name type="scientific">Fenollaria massiliensis</name>
    <dbReference type="NCBI Taxonomy" id="938288"/>
    <lineage>
        <taxon>Bacteria</taxon>
        <taxon>Bacillati</taxon>
        <taxon>Bacillota</taxon>
        <taxon>Clostridia</taxon>
        <taxon>Eubacteriales</taxon>
        <taxon>Fenollaria</taxon>
    </lineage>
</organism>